<evidence type="ECO:0000313" key="4">
    <source>
        <dbReference type="EMBL" id="RRJ90204.1"/>
    </source>
</evidence>
<dbReference type="Gene3D" id="2.60.40.10">
    <property type="entry name" value="Immunoglobulins"/>
    <property type="match status" value="1"/>
</dbReference>
<dbReference type="NCBIfam" id="TIGR04183">
    <property type="entry name" value="Por_Secre_tail"/>
    <property type="match status" value="1"/>
</dbReference>
<keyword evidence="1 2" id="KW-0732">Signal</keyword>
<sequence length="458" mass="48496">MKKITLLLLLFISGLSYGQTCTQNFYDYGYDDEGLSLTVTSTDLDCYSGAVNTITISNAYLDDGWSDDCGDYYDFTLNLDGVVSTVCGSDLIGLVITNFQTLTITANDTDDFSDYIGIDLYITVGYAATAVPNCNAELTGPQDDTLDSVAGLLSWEEATGAVSGYKISLGTTPGGTDILNLFDVGDVTEYDVPGSLTIATTYYVTIVPYNSIGNASGCTEYSFVTGSPLANDDCSGATALTVDANFCDGVLTNGSNGMATDSGVEEADCFNSGLSDVWFSFLVPAGTASVDISTDYTGGTLVDTEIALYSGTCGALVELDCDQDSGTTILSNGFSYNSIIEDASVTAGQTYFVRVSGYSSGSRGTFCLEVSTNQSLSTGDFNLSSFKAYPNPVKDFLNLSYTQDISDVAIFNLLGQQVLARKVNATESKIDMSNLSQGTYLVKLTFNGQVKTIKVVKE</sequence>
<evidence type="ECO:0000259" key="3">
    <source>
        <dbReference type="PROSITE" id="PS50853"/>
    </source>
</evidence>
<dbReference type="OrthoDB" id="975384at2"/>
<dbReference type="Pfam" id="PF18962">
    <property type="entry name" value="Por_Secre_tail"/>
    <property type="match status" value="1"/>
</dbReference>
<organism evidence="4 5">
    <name type="scientific">Flavobacterium macacae</name>
    <dbReference type="NCBI Taxonomy" id="2488993"/>
    <lineage>
        <taxon>Bacteria</taxon>
        <taxon>Pseudomonadati</taxon>
        <taxon>Bacteroidota</taxon>
        <taxon>Flavobacteriia</taxon>
        <taxon>Flavobacteriales</taxon>
        <taxon>Flavobacteriaceae</taxon>
        <taxon>Flavobacterium</taxon>
    </lineage>
</organism>
<dbReference type="CDD" id="cd00063">
    <property type="entry name" value="FN3"/>
    <property type="match status" value="1"/>
</dbReference>
<dbReference type="Pfam" id="PF23759">
    <property type="entry name" value="GBD_T9SS_assoc"/>
    <property type="match status" value="1"/>
</dbReference>
<dbReference type="EMBL" id="RQVR01000012">
    <property type="protein sequence ID" value="RRJ90204.1"/>
    <property type="molecule type" value="Genomic_DNA"/>
</dbReference>
<dbReference type="InterPro" id="IPR003961">
    <property type="entry name" value="FN3_dom"/>
</dbReference>
<feature type="domain" description="Fibronectin type-III" evidence="3">
    <location>
        <begin position="137"/>
        <end position="230"/>
    </location>
</feature>
<proteinExistence type="predicted"/>
<feature type="chain" id="PRO_5018276764" evidence="2">
    <location>
        <begin position="19"/>
        <end position="458"/>
    </location>
</feature>
<evidence type="ECO:0000256" key="1">
    <source>
        <dbReference type="ARBA" id="ARBA00022729"/>
    </source>
</evidence>
<feature type="signal peptide" evidence="2">
    <location>
        <begin position="1"/>
        <end position="18"/>
    </location>
</feature>
<reference evidence="4 5" key="1">
    <citation type="submission" date="2018-11" db="EMBL/GenBank/DDBJ databases">
        <title>Flavobacterium sp. nov., YIM 102600 draft genome.</title>
        <authorList>
            <person name="Li G."/>
            <person name="Jiang Y."/>
        </authorList>
    </citation>
    <scope>NUCLEOTIDE SEQUENCE [LARGE SCALE GENOMIC DNA]</scope>
    <source>
        <strain evidence="4 5">YIM 102600</strain>
    </source>
</reference>
<comment type="caution">
    <text evidence="4">The sequence shown here is derived from an EMBL/GenBank/DDBJ whole genome shotgun (WGS) entry which is preliminary data.</text>
</comment>
<evidence type="ECO:0000256" key="2">
    <source>
        <dbReference type="SAM" id="SignalP"/>
    </source>
</evidence>
<dbReference type="Gene3D" id="2.60.120.380">
    <property type="match status" value="1"/>
</dbReference>
<accession>A0A3P3W684</accession>
<dbReference type="InterPro" id="IPR056600">
    <property type="entry name" value="GBD_T9SS_assoc"/>
</dbReference>
<evidence type="ECO:0000313" key="5">
    <source>
        <dbReference type="Proteomes" id="UP000271937"/>
    </source>
</evidence>
<dbReference type="InterPro" id="IPR013783">
    <property type="entry name" value="Ig-like_fold"/>
</dbReference>
<dbReference type="Proteomes" id="UP000271937">
    <property type="component" value="Unassembled WGS sequence"/>
</dbReference>
<name>A0A3P3W684_9FLAO</name>
<gene>
    <name evidence="4" type="ORF">EG849_11130</name>
</gene>
<dbReference type="RefSeq" id="WP_125013159.1">
    <property type="nucleotide sequence ID" value="NZ_RQVR01000012.1"/>
</dbReference>
<dbReference type="AlphaFoldDB" id="A0A3P3W684"/>
<dbReference type="InterPro" id="IPR036116">
    <property type="entry name" value="FN3_sf"/>
</dbReference>
<keyword evidence="5" id="KW-1185">Reference proteome</keyword>
<dbReference type="InterPro" id="IPR026444">
    <property type="entry name" value="Secre_tail"/>
</dbReference>
<protein>
    <submittedName>
        <fullName evidence="4">T9SS C-terminal target domain-containing protein</fullName>
    </submittedName>
</protein>
<dbReference type="PROSITE" id="PS50853">
    <property type="entry name" value="FN3"/>
    <property type="match status" value="1"/>
</dbReference>
<dbReference type="SUPFAM" id="SSF49265">
    <property type="entry name" value="Fibronectin type III"/>
    <property type="match status" value="1"/>
</dbReference>